<evidence type="ECO:0000313" key="7">
    <source>
        <dbReference type="EMBL" id="KRO14504.1"/>
    </source>
</evidence>
<comment type="caution">
    <text evidence="7">The sequence shown here is derived from an EMBL/GenBank/DDBJ whole genome shotgun (WGS) entry which is preliminary data.</text>
</comment>
<dbReference type="Proteomes" id="UP000051783">
    <property type="component" value="Unassembled WGS sequence"/>
</dbReference>
<feature type="transmembrane region" description="Helical" evidence="6">
    <location>
        <begin position="308"/>
        <end position="331"/>
    </location>
</feature>
<dbReference type="GO" id="GO:0016020">
    <property type="term" value="C:membrane"/>
    <property type="evidence" value="ECO:0007669"/>
    <property type="project" value="UniProtKB-SubCell"/>
</dbReference>
<feature type="transmembrane region" description="Helical" evidence="6">
    <location>
        <begin position="36"/>
        <end position="58"/>
    </location>
</feature>
<dbReference type="AlphaFoldDB" id="A0A0R2ML90"/>
<sequence>MFMDLSHNRLLRKKDINEMLANYHSPLHKEMKTFDLTMLGIGAIIGTGIFVLTGTGALTAGPGLMISFVIAAIACLFASLCYAEFAAMVPESGSAYTYSYTTLGEIIAFIIGWDLMLEYLFAVSTVSAGWSGYFQSFIAGFGLKLPAALSAAMGSTPGVTSYFNLPAFTIILLITALLSVGVKETKRVNNIMVVIKLAIVVLFIFTAARFIKPAHWSPLLPFGMKGVFTAASSVFFAFIGFDAISSSVEETLEPSKTLPRAMLTSLGICTILYVAVSAIMTGVVPFRMFAKYIDHPISAVLIYSGQNWIAGIVDIGAILGMTTVMLVCLYGQTRISFSMSRDGLLPHLFSDISKKSDAPVKSTVLFGFIAAIMGGFIPLAALAELVNIGTLTAFVLVSFSVLHLRKTQPNLRRPFRTPWVPFVPIMSIISCVFLLINLKPVTWLRFVIWLAIGMCVYFGYSIKHSKLNGIMAKKTTVLTKNETKGIK</sequence>
<dbReference type="EMBL" id="JQCL01000012">
    <property type="protein sequence ID" value="KRO14504.1"/>
    <property type="molecule type" value="Genomic_DNA"/>
</dbReference>
<dbReference type="PATRIC" id="fig|942150.3.peg.1154"/>
<protein>
    <submittedName>
        <fullName evidence="7">Amino acid transport protein</fullName>
    </submittedName>
</protein>
<comment type="subcellular location">
    <subcellularLocation>
        <location evidence="1">Membrane</location>
        <topology evidence="1">Multi-pass membrane protein</topology>
    </subcellularLocation>
</comment>
<dbReference type="GO" id="GO:0015171">
    <property type="term" value="F:amino acid transmembrane transporter activity"/>
    <property type="evidence" value="ECO:0007669"/>
    <property type="project" value="TreeGrafter"/>
</dbReference>
<dbReference type="Gene3D" id="1.20.1740.10">
    <property type="entry name" value="Amino acid/polyamine transporter I"/>
    <property type="match status" value="1"/>
</dbReference>
<keyword evidence="2" id="KW-0813">Transport</keyword>
<gene>
    <name evidence="7" type="ORF">IV64_GL001118</name>
</gene>
<dbReference type="STRING" id="942150.IV64_GL001118"/>
<feature type="transmembrane region" description="Helical" evidence="6">
    <location>
        <begin position="363"/>
        <end position="382"/>
    </location>
</feature>
<dbReference type="Pfam" id="PF13520">
    <property type="entry name" value="AA_permease_2"/>
    <property type="match status" value="1"/>
</dbReference>
<proteinExistence type="predicted"/>
<accession>A0A0R2ML90</accession>
<evidence type="ECO:0000313" key="8">
    <source>
        <dbReference type="Proteomes" id="UP000051783"/>
    </source>
</evidence>
<name>A0A0R2ML90_9LACO</name>
<feature type="transmembrane region" description="Helical" evidence="6">
    <location>
        <begin position="265"/>
        <end position="288"/>
    </location>
</feature>
<dbReference type="PIRSF" id="PIRSF006060">
    <property type="entry name" value="AA_transporter"/>
    <property type="match status" value="1"/>
</dbReference>
<keyword evidence="8" id="KW-1185">Reference proteome</keyword>
<dbReference type="InterPro" id="IPR002293">
    <property type="entry name" value="AA/rel_permease1"/>
</dbReference>
<evidence type="ECO:0000256" key="4">
    <source>
        <dbReference type="ARBA" id="ARBA00022989"/>
    </source>
</evidence>
<keyword evidence="3 6" id="KW-0812">Transmembrane</keyword>
<feature type="transmembrane region" description="Helical" evidence="6">
    <location>
        <begin position="64"/>
        <end position="83"/>
    </location>
</feature>
<feature type="transmembrane region" description="Helical" evidence="6">
    <location>
        <begin position="442"/>
        <end position="460"/>
    </location>
</feature>
<feature type="transmembrane region" description="Helical" evidence="6">
    <location>
        <begin position="388"/>
        <end position="405"/>
    </location>
</feature>
<feature type="transmembrane region" description="Helical" evidence="6">
    <location>
        <begin position="193"/>
        <end position="211"/>
    </location>
</feature>
<feature type="transmembrane region" description="Helical" evidence="6">
    <location>
        <begin position="162"/>
        <end position="181"/>
    </location>
</feature>
<organism evidence="7 8">
    <name type="scientific">Lactiplantibacillus xiangfangensis</name>
    <dbReference type="NCBI Taxonomy" id="942150"/>
    <lineage>
        <taxon>Bacteria</taxon>
        <taxon>Bacillati</taxon>
        <taxon>Bacillota</taxon>
        <taxon>Bacilli</taxon>
        <taxon>Lactobacillales</taxon>
        <taxon>Lactobacillaceae</taxon>
        <taxon>Lactiplantibacillus</taxon>
    </lineage>
</organism>
<dbReference type="PANTHER" id="PTHR43243">
    <property type="entry name" value="INNER MEMBRANE TRANSPORTER YGJI-RELATED"/>
    <property type="match status" value="1"/>
</dbReference>
<feature type="transmembrane region" description="Helical" evidence="6">
    <location>
        <begin position="223"/>
        <end position="244"/>
    </location>
</feature>
<feature type="transmembrane region" description="Helical" evidence="6">
    <location>
        <begin position="95"/>
        <end position="113"/>
    </location>
</feature>
<keyword evidence="4 6" id="KW-1133">Transmembrane helix</keyword>
<evidence type="ECO:0000256" key="2">
    <source>
        <dbReference type="ARBA" id="ARBA00022448"/>
    </source>
</evidence>
<evidence type="ECO:0000256" key="6">
    <source>
        <dbReference type="SAM" id="Phobius"/>
    </source>
</evidence>
<keyword evidence="5 6" id="KW-0472">Membrane</keyword>
<feature type="transmembrane region" description="Helical" evidence="6">
    <location>
        <begin position="417"/>
        <end position="436"/>
    </location>
</feature>
<evidence type="ECO:0000256" key="3">
    <source>
        <dbReference type="ARBA" id="ARBA00022692"/>
    </source>
</evidence>
<evidence type="ECO:0000256" key="1">
    <source>
        <dbReference type="ARBA" id="ARBA00004141"/>
    </source>
</evidence>
<dbReference type="PANTHER" id="PTHR43243:SF4">
    <property type="entry name" value="CATIONIC AMINO ACID TRANSPORTER 4"/>
    <property type="match status" value="1"/>
</dbReference>
<evidence type="ECO:0000256" key="5">
    <source>
        <dbReference type="ARBA" id="ARBA00023136"/>
    </source>
</evidence>
<reference evidence="7 8" key="1">
    <citation type="journal article" date="2015" name="Genome Announc.">
        <title>Expanding the biotechnology potential of lactobacilli through comparative genomics of 213 strains and associated genera.</title>
        <authorList>
            <person name="Sun Z."/>
            <person name="Harris H.M."/>
            <person name="McCann A."/>
            <person name="Guo C."/>
            <person name="Argimon S."/>
            <person name="Zhang W."/>
            <person name="Yang X."/>
            <person name="Jeffery I.B."/>
            <person name="Cooney J.C."/>
            <person name="Kagawa T.F."/>
            <person name="Liu W."/>
            <person name="Song Y."/>
            <person name="Salvetti E."/>
            <person name="Wrobel A."/>
            <person name="Rasinkangas P."/>
            <person name="Parkhill J."/>
            <person name="Rea M.C."/>
            <person name="O'Sullivan O."/>
            <person name="Ritari J."/>
            <person name="Douillard F.P."/>
            <person name="Paul Ross R."/>
            <person name="Yang R."/>
            <person name="Briner A.E."/>
            <person name="Felis G.E."/>
            <person name="de Vos W.M."/>
            <person name="Barrangou R."/>
            <person name="Klaenhammer T.R."/>
            <person name="Caufield P.W."/>
            <person name="Cui Y."/>
            <person name="Zhang H."/>
            <person name="O'Toole P.W."/>
        </authorList>
    </citation>
    <scope>NUCLEOTIDE SEQUENCE [LARGE SCALE GENOMIC DNA]</scope>
    <source>
        <strain evidence="7 8">LMG 26013</strain>
    </source>
</reference>